<dbReference type="RefSeq" id="WP_182529251.1">
    <property type="nucleotide sequence ID" value="NZ_JACGXL010000001.1"/>
</dbReference>
<dbReference type="AlphaFoldDB" id="A0A839EUQ3"/>
<name>A0A839EUQ3_9GAMM</name>
<evidence type="ECO:0008006" key="3">
    <source>
        <dbReference type="Google" id="ProtNLM"/>
    </source>
</evidence>
<dbReference type="Proteomes" id="UP000550401">
    <property type="component" value="Unassembled WGS sequence"/>
</dbReference>
<keyword evidence="2" id="KW-1185">Reference proteome</keyword>
<proteinExistence type="predicted"/>
<organism evidence="1 2">
    <name type="scientific">Dokdonella fugitiva</name>
    <dbReference type="NCBI Taxonomy" id="328517"/>
    <lineage>
        <taxon>Bacteria</taxon>
        <taxon>Pseudomonadati</taxon>
        <taxon>Pseudomonadota</taxon>
        <taxon>Gammaproteobacteria</taxon>
        <taxon>Lysobacterales</taxon>
        <taxon>Rhodanobacteraceae</taxon>
        <taxon>Dokdonella</taxon>
    </lineage>
</organism>
<reference evidence="1 2" key="1">
    <citation type="submission" date="2020-07" db="EMBL/GenBank/DDBJ databases">
        <title>Genomic Encyclopedia of Type Strains, Phase IV (KMG-V): Genome sequencing to study the core and pangenomes of soil and plant-associated prokaryotes.</title>
        <authorList>
            <person name="Whitman W."/>
        </authorList>
    </citation>
    <scope>NUCLEOTIDE SEQUENCE [LARGE SCALE GENOMIC DNA]</scope>
    <source>
        <strain evidence="1 2">RH2WT43</strain>
    </source>
</reference>
<evidence type="ECO:0000313" key="2">
    <source>
        <dbReference type="Proteomes" id="UP000550401"/>
    </source>
</evidence>
<dbReference type="SUPFAM" id="SSF52402">
    <property type="entry name" value="Adenine nucleotide alpha hydrolases-like"/>
    <property type="match status" value="1"/>
</dbReference>
<dbReference type="EMBL" id="JACGXL010000001">
    <property type="protein sequence ID" value="MBA8886146.1"/>
    <property type="molecule type" value="Genomic_DNA"/>
</dbReference>
<sequence length="231" mass="27116">MPLSGAETIARVRQHQRETLLAFSCGKDAIAAWIAIRPHFDRVIPFYLYSVPGLEFVEESLDYYERFFGTKIIRLPHPALHTWLNGFMFQPPEHCAVIEQAELGEHSYNDIHDAIVEDHGLQEDILYATGVRAADSPLRRVAINKHGPITWSQHKYHPVWDWNKQALVDCFRREGVKLPVDYAMFGRTFDGLDLRFLLPLKRHRPRDYRRVLEFFPLCELEIKRWEYARAS</sequence>
<dbReference type="InterPro" id="IPR014729">
    <property type="entry name" value="Rossmann-like_a/b/a_fold"/>
</dbReference>
<evidence type="ECO:0000313" key="1">
    <source>
        <dbReference type="EMBL" id="MBA8886146.1"/>
    </source>
</evidence>
<accession>A0A839EUQ3</accession>
<protein>
    <recommendedName>
        <fullName evidence="3">Phosphoadenosine phosphosulfate reductase family protein</fullName>
    </recommendedName>
</protein>
<dbReference type="Gene3D" id="3.40.50.620">
    <property type="entry name" value="HUPs"/>
    <property type="match status" value="1"/>
</dbReference>
<comment type="caution">
    <text evidence="1">The sequence shown here is derived from an EMBL/GenBank/DDBJ whole genome shotgun (WGS) entry which is preliminary data.</text>
</comment>
<gene>
    <name evidence="1" type="ORF">FHW12_000337</name>
</gene>